<dbReference type="InterPro" id="IPR000719">
    <property type="entry name" value="Prot_kinase_dom"/>
</dbReference>
<dbReference type="InterPro" id="IPR011009">
    <property type="entry name" value="Kinase-like_dom_sf"/>
</dbReference>
<keyword evidence="1" id="KW-1133">Transmembrane helix</keyword>
<dbReference type="SUPFAM" id="SSF56112">
    <property type="entry name" value="Protein kinase-like (PK-like)"/>
    <property type="match status" value="1"/>
</dbReference>
<keyword evidence="1" id="KW-0812">Transmembrane</keyword>
<dbReference type="Gene3D" id="1.10.510.10">
    <property type="entry name" value="Transferase(Phosphotransferase) domain 1"/>
    <property type="match status" value="1"/>
</dbReference>
<evidence type="ECO:0000256" key="1">
    <source>
        <dbReference type="SAM" id="Phobius"/>
    </source>
</evidence>
<keyword evidence="1" id="KW-0472">Membrane</keyword>
<dbReference type="Proteomes" id="UP000800035">
    <property type="component" value="Unassembled WGS sequence"/>
</dbReference>
<feature type="domain" description="Protein kinase" evidence="2">
    <location>
        <begin position="147"/>
        <end position="472"/>
    </location>
</feature>
<accession>A0A6A5TZZ4</accession>
<protein>
    <recommendedName>
        <fullName evidence="2">Protein kinase domain-containing protein</fullName>
    </recommendedName>
</protein>
<organism evidence="3 4">
    <name type="scientific">Byssothecium circinans</name>
    <dbReference type="NCBI Taxonomy" id="147558"/>
    <lineage>
        <taxon>Eukaryota</taxon>
        <taxon>Fungi</taxon>
        <taxon>Dikarya</taxon>
        <taxon>Ascomycota</taxon>
        <taxon>Pezizomycotina</taxon>
        <taxon>Dothideomycetes</taxon>
        <taxon>Pleosporomycetidae</taxon>
        <taxon>Pleosporales</taxon>
        <taxon>Massarineae</taxon>
        <taxon>Massarinaceae</taxon>
        <taxon>Byssothecium</taxon>
    </lineage>
</organism>
<gene>
    <name evidence="3" type="ORF">CC80DRAFT_491708</name>
</gene>
<keyword evidence="4" id="KW-1185">Reference proteome</keyword>
<evidence type="ECO:0000259" key="2">
    <source>
        <dbReference type="PROSITE" id="PS50011"/>
    </source>
</evidence>
<name>A0A6A5TZZ4_9PLEO</name>
<evidence type="ECO:0000313" key="3">
    <source>
        <dbReference type="EMBL" id="KAF1957640.1"/>
    </source>
</evidence>
<dbReference type="GO" id="GO:0004672">
    <property type="term" value="F:protein kinase activity"/>
    <property type="evidence" value="ECO:0007669"/>
    <property type="project" value="InterPro"/>
</dbReference>
<dbReference type="PROSITE" id="PS00108">
    <property type="entry name" value="PROTEIN_KINASE_ST"/>
    <property type="match status" value="1"/>
</dbReference>
<proteinExistence type="predicted"/>
<dbReference type="PROSITE" id="PS50011">
    <property type="entry name" value="PROTEIN_KINASE_DOM"/>
    <property type="match status" value="1"/>
</dbReference>
<dbReference type="InterPro" id="IPR008271">
    <property type="entry name" value="Ser/Thr_kinase_AS"/>
</dbReference>
<feature type="transmembrane region" description="Helical" evidence="1">
    <location>
        <begin position="78"/>
        <end position="98"/>
    </location>
</feature>
<dbReference type="AlphaFoldDB" id="A0A6A5TZZ4"/>
<evidence type="ECO:0000313" key="4">
    <source>
        <dbReference type="Proteomes" id="UP000800035"/>
    </source>
</evidence>
<sequence length="472" mass="54564">MHEHLAVCCKDMQEAMQGKAYRCPHSLPLYERKWLHIVLFVDATGLLITHSKSASLLHIITLIMGSPFRRLTWRSPRLSCFLCCRIILITILICFLQQQHLFYSYRHALSAKYSPTYFSNNSEHFLSQPGHLNDNKKRLQDVFLARRQDWKVLGSGWEGTIYTYRDSVIKTFKTGQSPLRNCIHSQTAIRWPTEIPASLHFGALHEVHRPVNETPKNTSAAPPGFLPIRAYFQATSPTTSLLEWHLVTPLVPGGSLKSLAKRIHYSPTPPSFRDLDTKYRPSFHRLLETLDIMHRDGYCHDDVKPANIFVRGDTDWVLGDLGNVRHVAHPYHASRIWRENHQLADCRPNDVVRALKTYLYFLRKAARDRDTFDAGFFERREPLSILYWSVMIDPENVDARWLRSLSFSTSPLPTQNSNAHPTAYLDRPLPMYTFRSTLRRRAVKETLRTSMSDTPAIFWSISWLLGPPESPC</sequence>
<dbReference type="EMBL" id="ML976989">
    <property type="protein sequence ID" value="KAF1957640.1"/>
    <property type="molecule type" value="Genomic_DNA"/>
</dbReference>
<dbReference type="GO" id="GO:0005524">
    <property type="term" value="F:ATP binding"/>
    <property type="evidence" value="ECO:0007669"/>
    <property type="project" value="InterPro"/>
</dbReference>
<dbReference type="OrthoDB" id="5337378at2759"/>
<reference evidence="3" key="1">
    <citation type="journal article" date="2020" name="Stud. Mycol.">
        <title>101 Dothideomycetes genomes: a test case for predicting lifestyles and emergence of pathogens.</title>
        <authorList>
            <person name="Haridas S."/>
            <person name="Albert R."/>
            <person name="Binder M."/>
            <person name="Bloem J."/>
            <person name="Labutti K."/>
            <person name="Salamov A."/>
            <person name="Andreopoulos B."/>
            <person name="Baker S."/>
            <person name="Barry K."/>
            <person name="Bills G."/>
            <person name="Bluhm B."/>
            <person name="Cannon C."/>
            <person name="Castanera R."/>
            <person name="Culley D."/>
            <person name="Daum C."/>
            <person name="Ezra D."/>
            <person name="Gonzalez J."/>
            <person name="Henrissat B."/>
            <person name="Kuo A."/>
            <person name="Liang C."/>
            <person name="Lipzen A."/>
            <person name="Lutzoni F."/>
            <person name="Magnuson J."/>
            <person name="Mondo S."/>
            <person name="Nolan M."/>
            <person name="Ohm R."/>
            <person name="Pangilinan J."/>
            <person name="Park H.-J."/>
            <person name="Ramirez L."/>
            <person name="Alfaro M."/>
            <person name="Sun H."/>
            <person name="Tritt A."/>
            <person name="Yoshinaga Y."/>
            <person name="Zwiers L.-H."/>
            <person name="Turgeon B."/>
            <person name="Goodwin S."/>
            <person name="Spatafora J."/>
            <person name="Crous P."/>
            <person name="Grigoriev I."/>
        </authorList>
    </citation>
    <scope>NUCLEOTIDE SEQUENCE</scope>
    <source>
        <strain evidence="3">CBS 675.92</strain>
    </source>
</reference>